<dbReference type="AlphaFoldDB" id="A0A3N1PFW7"/>
<keyword evidence="2" id="KW-1185">Reference proteome</keyword>
<proteinExistence type="predicted"/>
<dbReference type="RefSeq" id="WP_050660715.1">
    <property type="nucleotide sequence ID" value="NZ_JBLXEP010000009.1"/>
</dbReference>
<evidence type="ECO:0000313" key="1">
    <source>
        <dbReference type="EMBL" id="ROQ30352.1"/>
    </source>
</evidence>
<dbReference type="EMBL" id="RJUL01000001">
    <property type="protein sequence ID" value="ROQ30352.1"/>
    <property type="molecule type" value="Genomic_DNA"/>
</dbReference>
<dbReference type="InterPro" id="IPR016193">
    <property type="entry name" value="Cytidine_deaminase-like"/>
</dbReference>
<dbReference type="STRING" id="584787.GCA_001247655_02182"/>
<dbReference type="SUPFAM" id="SSF53927">
    <property type="entry name" value="Cytidine deaminase-like"/>
    <property type="match status" value="1"/>
</dbReference>
<gene>
    <name evidence="1" type="ORF">EDC28_10138</name>
</gene>
<dbReference type="GO" id="GO:0003824">
    <property type="term" value="F:catalytic activity"/>
    <property type="evidence" value="ECO:0007669"/>
    <property type="project" value="InterPro"/>
</dbReference>
<comment type="caution">
    <text evidence="1">The sequence shown here is derived from an EMBL/GenBank/DDBJ whole genome shotgun (WGS) entry which is preliminary data.</text>
</comment>
<dbReference type="Proteomes" id="UP000268033">
    <property type="component" value="Unassembled WGS sequence"/>
</dbReference>
<name>A0A3N1PFW7_9GAMM</name>
<evidence type="ECO:0000313" key="2">
    <source>
        <dbReference type="Proteomes" id="UP000268033"/>
    </source>
</evidence>
<sequence>MPVIVRHLTPNNALQPGYATAQVLAQETVLHFAAVRGTNVGIGPASCCAALAVQPTHQFPALPGQGFGVAFGNSQVAAGGLDQGPVGNHAERCALTAAGNNHLALTNPAVMFVELAPCNGCLNWLEGNGGGVANPYDFGPHGDTLNVWYAFDYPDVNQALQAFHLLPIDQQQAAVALW</sequence>
<organism evidence="1 2">
    <name type="scientific">Gallaecimonas pentaromativorans</name>
    <dbReference type="NCBI Taxonomy" id="584787"/>
    <lineage>
        <taxon>Bacteria</taxon>
        <taxon>Pseudomonadati</taxon>
        <taxon>Pseudomonadota</taxon>
        <taxon>Gammaproteobacteria</taxon>
        <taxon>Enterobacterales</taxon>
        <taxon>Gallaecimonadaceae</taxon>
        <taxon>Gallaecimonas</taxon>
    </lineage>
</organism>
<protein>
    <submittedName>
        <fullName evidence="1">Cytidine/deoxycytidylate deaminase-like protein</fullName>
    </submittedName>
</protein>
<accession>A0A3N1PFW7</accession>
<reference evidence="1 2" key="1">
    <citation type="submission" date="2018-11" db="EMBL/GenBank/DDBJ databases">
        <title>Genomic Encyclopedia of Type Strains, Phase IV (KMG-IV): sequencing the most valuable type-strain genomes for metagenomic binning, comparative biology and taxonomic classification.</title>
        <authorList>
            <person name="Goeker M."/>
        </authorList>
    </citation>
    <scope>NUCLEOTIDE SEQUENCE [LARGE SCALE GENOMIC DNA]</scope>
    <source>
        <strain evidence="1 2">DSM 21945</strain>
    </source>
</reference>
<dbReference type="OrthoDB" id="9868448at2"/>